<evidence type="ECO:0000313" key="3">
    <source>
        <dbReference type="EMBL" id="CAA9477039.1"/>
    </source>
</evidence>
<dbReference type="PANTHER" id="PTHR31223:SF70">
    <property type="entry name" value="LOG FAMILY PROTEIN YJL055W"/>
    <property type="match status" value="1"/>
</dbReference>
<comment type="catalytic activity">
    <reaction evidence="2">
        <text>N(6)-(dimethylallyl)adenosine 5'-phosphate + H2O = N(6)-dimethylallyladenine + D-ribose 5-phosphate</text>
        <dbReference type="Rhea" id="RHEA:48560"/>
        <dbReference type="ChEBI" id="CHEBI:15377"/>
        <dbReference type="ChEBI" id="CHEBI:17660"/>
        <dbReference type="ChEBI" id="CHEBI:57526"/>
        <dbReference type="ChEBI" id="CHEBI:78346"/>
        <dbReference type="EC" id="3.2.2.n1"/>
    </reaction>
</comment>
<sequence length="193" mass="20927">MNSICVFCGSSPGSDPAYAEAARLLGRTLVERNITLVYGGGHVGLMGVVADAALGAGGEAIGVMPKALVEREIGHTGLTKLHVVHSMHERKALMSELSDGFIALPGGNGTLEEFFEALTWAQLGEHDKPCGLLNVAGYYDPLLAVFDRMVDRAFLKEEHRRLVLVEEDPPALLDRFEGYEPPRTIKWIDAPET</sequence>
<keyword evidence="2" id="KW-0203">Cytokinin biosynthesis</keyword>
<dbReference type="PANTHER" id="PTHR31223">
    <property type="entry name" value="LOG FAMILY PROTEIN YJL055W"/>
    <property type="match status" value="1"/>
</dbReference>
<dbReference type="SUPFAM" id="SSF102405">
    <property type="entry name" value="MCP/YpsA-like"/>
    <property type="match status" value="1"/>
</dbReference>
<evidence type="ECO:0000256" key="1">
    <source>
        <dbReference type="ARBA" id="ARBA00006763"/>
    </source>
</evidence>
<dbReference type="Gene3D" id="3.40.50.450">
    <property type="match status" value="1"/>
</dbReference>
<dbReference type="GO" id="GO:0016799">
    <property type="term" value="F:hydrolase activity, hydrolyzing N-glycosyl compounds"/>
    <property type="evidence" value="ECO:0007669"/>
    <property type="project" value="TreeGrafter"/>
</dbReference>
<protein>
    <recommendedName>
        <fullName evidence="2">Cytokinin riboside 5'-monophosphate phosphoribohydrolase</fullName>
        <ecNumber evidence="2">3.2.2.n1</ecNumber>
    </recommendedName>
</protein>
<keyword evidence="2" id="KW-0378">Hydrolase</keyword>
<dbReference type="AlphaFoldDB" id="A0A6J4RR47"/>
<dbReference type="GO" id="GO:0009691">
    <property type="term" value="P:cytokinin biosynthetic process"/>
    <property type="evidence" value="ECO:0007669"/>
    <property type="project" value="UniProtKB-UniRule"/>
</dbReference>
<dbReference type="InterPro" id="IPR031100">
    <property type="entry name" value="LOG_fam"/>
</dbReference>
<accession>A0A6J4RR47</accession>
<comment type="catalytic activity">
    <reaction evidence="2">
        <text>9-ribosyl-trans-zeatin 5'-phosphate + H2O = trans-zeatin + D-ribose 5-phosphate</text>
        <dbReference type="Rhea" id="RHEA:48564"/>
        <dbReference type="ChEBI" id="CHEBI:15377"/>
        <dbReference type="ChEBI" id="CHEBI:16522"/>
        <dbReference type="ChEBI" id="CHEBI:78346"/>
        <dbReference type="ChEBI" id="CHEBI:87947"/>
        <dbReference type="EC" id="3.2.2.n1"/>
    </reaction>
</comment>
<dbReference type="NCBIfam" id="TIGR00730">
    <property type="entry name" value="Rossman fold protein, TIGR00730 family"/>
    <property type="match status" value="1"/>
</dbReference>
<comment type="similarity">
    <text evidence="1 2">Belongs to the LOG family.</text>
</comment>
<organism evidence="3">
    <name type="scientific">uncultured Rubrobacteraceae bacterium</name>
    <dbReference type="NCBI Taxonomy" id="349277"/>
    <lineage>
        <taxon>Bacteria</taxon>
        <taxon>Bacillati</taxon>
        <taxon>Actinomycetota</taxon>
        <taxon>Rubrobacteria</taxon>
        <taxon>Rubrobacterales</taxon>
        <taxon>Rubrobacteraceae</taxon>
        <taxon>environmental samples</taxon>
    </lineage>
</organism>
<name>A0A6J4RR47_9ACTN</name>
<evidence type="ECO:0000256" key="2">
    <source>
        <dbReference type="RuleBase" id="RU363015"/>
    </source>
</evidence>
<dbReference type="EC" id="3.2.2.n1" evidence="2"/>
<dbReference type="EMBL" id="CADCVH010000117">
    <property type="protein sequence ID" value="CAA9477039.1"/>
    <property type="molecule type" value="Genomic_DNA"/>
</dbReference>
<gene>
    <name evidence="3" type="ORF">AVDCRST_MAG02-4205</name>
</gene>
<dbReference type="GO" id="GO:0005829">
    <property type="term" value="C:cytosol"/>
    <property type="evidence" value="ECO:0007669"/>
    <property type="project" value="TreeGrafter"/>
</dbReference>
<dbReference type="InterPro" id="IPR005269">
    <property type="entry name" value="LOG"/>
</dbReference>
<reference evidence="3" key="1">
    <citation type="submission" date="2020-02" db="EMBL/GenBank/DDBJ databases">
        <authorList>
            <person name="Meier V. D."/>
        </authorList>
    </citation>
    <scope>NUCLEOTIDE SEQUENCE</scope>
    <source>
        <strain evidence="3">AVDCRST_MAG02</strain>
    </source>
</reference>
<proteinExistence type="inferred from homology"/>
<dbReference type="Pfam" id="PF03641">
    <property type="entry name" value="Lysine_decarbox"/>
    <property type="match status" value="1"/>
</dbReference>